<name>A0A1M5TVP2_9FIRM</name>
<protein>
    <submittedName>
        <fullName evidence="1">Peptidase_C39 like family protein</fullName>
    </submittedName>
</protein>
<dbReference type="EMBL" id="FQXV01000001">
    <property type="protein sequence ID" value="SHH54666.1"/>
    <property type="molecule type" value="Genomic_DNA"/>
</dbReference>
<evidence type="ECO:0000313" key="1">
    <source>
        <dbReference type="EMBL" id="SHH54666.1"/>
    </source>
</evidence>
<dbReference type="AlphaFoldDB" id="A0A1M5TVP2"/>
<dbReference type="OrthoDB" id="5416005at2"/>
<proteinExistence type="predicted"/>
<dbReference type="Proteomes" id="UP000183995">
    <property type="component" value="Unassembled WGS sequence"/>
</dbReference>
<dbReference type="STRING" id="1123282.SAMN02745823_00244"/>
<reference evidence="1 2" key="1">
    <citation type="submission" date="2016-11" db="EMBL/GenBank/DDBJ databases">
        <authorList>
            <person name="Jaros S."/>
            <person name="Januszkiewicz K."/>
            <person name="Wedrychowicz H."/>
        </authorList>
    </citation>
    <scope>NUCLEOTIDE SEQUENCE [LARGE SCALE GENOMIC DNA]</scope>
    <source>
        <strain evidence="1 2">DSM 10068</strain>
    </source>
</reference>
<organism evidence="1 2">
    <name type="scientific">Sporobacter termitidis DSM 10068</name>
    <dbReference type="NCBI Taxonomy" id="1123282"/>
    <lineage>
        <taxon>Bacteria</taxon>
        <taxon>Bacillati</taxon>
        <taxon>Bacillota</taxon>
        <taxon>Clostridia</taxon>
        <taxon>Eubacteriales</taxon>
        <taxon>Oscillospiraceae</taxon>
        <taxon>Sporobacter</taxon>
    </lineage>
</organism>
<dbReference type="RefSeq" id="WP_073075814.1">
    <property type="nucleotide sequence ID" value="NZ_FQXV01000001.1"/>
</dbReference>
<evidence type="ECO:0000313" key="2">
    <source>
        <dbReference type="Proteomes" id="UP000183995"/>
    </source>
</evidence>
<dbReference type="Gene3D" id="3.90.70.10">
    <property type="entry name" value="Cysteine proteinases"/>
    <property type="match status" value="1"/>
</dbReference>
<sequence length="206" mass="23496">MKNPLNYQTTEFDCGPTTLMNAMSFLFRREDIPPDIMKHIMLYSLDAYNVKGEFGKNGTSQMAMMFLCNWLNQFAKVKKFPLHCEFLTGADVSVSQTSKIVACLQQGGAVVVRLRHVGWHYVLLTGADNENVFMFDPYYRKKPFNTNGVALITDEPFSKNRSVSYEILSGEGNSMYNLGPKDVREAIILFNLETQKTPARTIEYFI</sequence>
<gene>
    <name evidence="1" type="ORF">SAMN02745823_00244</name>
</gene>
<accession>A0A1M5TVP2</accession>
<keyword evidence="2" id="KW-1185">Reference proteome</keyword>